<feature type="non-terminal residue" evidence="2">
    <location>
        <position position="1"/>
    </location>
</feature>
<evidence type="ECO:0000259" key="1">
    <source>
        <dbReference type="Pfam" id="PF01370"/>
    </source>
</evidence>
<reference evidence="2" key="1">
    <citation type="submission" date="2018-05" db="EMBL/GenBank/DDBJ databases">
        <authorList>
            <person name="Lanie J.A."/>
            <person name="Ng W.-L."/>
            <person name="Kazmierczak K.M."/>
            <person name="Andrzejewski T.M."/>
            <person name="Davidsen T.M."/>
            <person name="Wayne K.J."/>
            <person name="Tettelin H."/>
            <person name="Glass J.I."/>
            <person name="Rusch D."/>
            <person name="Podicherti R."/>
            <person name="Tsui H.-C.T."/>
            <person name="Winkler M.E."/>
        </authorList>
    </citation>
    <scope>NUCLEOTIDE SEQUENCE</scope>
</reference>
<accession>A0A382MH33</accession>
<organism evidence="2">
    <name type="scientific">marine metagenome</name>
    <dbReference type="NCBI Taxonomy" id="408172"/>
    <lineage>
        <taxon>unclassified sequences</taxon>
        <taxon>metagenomes</taxon>
        <taxon>ecological metagenomes</taxon>
    </lineage>
</organism>
<dbReference type="Gene3D" id="3.40.50.720">
    <property type="entry name" value="NAD(P)-binding Rossmann-like Domain"/>
    <property type="match status" value="1"/>
</dbReference>
<dbReference type="PANTHER" id="PTHR43245:SF58">
    <property type="entry name" value="BLL5923 PROTEIN"/>
    <property type="match status" value="1"/>
</dbReference>
<dbReference type="InterPro" id="IPR001509">
    <property type="entry name" value="Epimerase_deHydtase"/>
</dbReference>
<name>A0A382MH33_9ZZZZ</name>
<feature type="non-terminal residue" evidence="2">
    <location>
        <position position="213"/>
    </location>
</feature>
<feature type="domain" description="NAD-dependent epimerase/dehydratase" evidence="1">
    <location>
        <begin position="5"/>
        <end position="212"/>
    </location>
</feature>
<dbReference type="InterPro" id="IPR036291">
    <property type="entry name" value="NAD(P)-bd_dom_sf"/>
</dbReference>
<sequence length="213" mass="23126">VDKCLITGSTGFIGTRLVKCLDDLNYDILVVSRNPQSKYKSIICDLQNDEIPESILSGIDIVLHLAGISHDSPNNKKNCENIYNKVNFDATIRLAEASILNNIKKFIFVSSVKAGGSSILGQLMNENSESVPEGVYGKSKRKAELGLLKIAQKSSMVVSIIRPALVYGPDVKGNLGKMISGIKAGWFPPLPETGNSRSMIHVDDLVHAILFIA</sequence>
<dbReference type="InterPro" id="IPR050177">
    <property type="entry name" value="Lipid_A_modif_metabolic_enz"/>
</dbReference>
<dbReference type="PANTHER" id="PTHR43245">
    <property type="entry name" value="BIFUNCTIONAL POLYMYXIN RESISTANCE PROTEIN ARNA"/>
    <property type="match status" value="1"/>
</dbReference>
<dbReference type="SUPFAM" id="SSF51735">
    <property type="entry name" value="NAD(P)-binding Rossmann-fold domains"/>
    <property type="match status" value="1"/>
</dbReference>
<gene>
    <name evidence="2" type="ORF">METZ01_LOCUS300662</name>
</gene>
<proteinExistence type="predicted"/>
<dbReference type="EMBL" id="UINC01093407">
    <property type="protein sequence ID" value="SVC47808.1"/>
    <property type="molecule type" value="Genomic_DNA"/>
</dbReference>
<evidence type="ECO:0000313" key="2">
    <source>
        <dbReference type="EMBL" id="SVC47808.1"/>
    </source>
</evidence>
<dbReference type="Pfam" id="PF01370">
    <property type="entry name" value="Epimerase"/>
    <property type="match status" value="1"/>
</dbReference>
<dbReference type="AlphaFoldDB" id="A0A382MH33"/>
<protein>
    <recommendedName>
        <fullName evidence="1">NAD-dependent epimerase/dehydratase domain-containing protein</fullName>
    </recommendedName>
</protein>